<protein>
    <submittedName>
        <fullName evidence="1">Uncharacterized protein</fullName>
    </submittedName>
</protein>
<name>A0A1X3DKE4_9NEIS</name>
<dbReference type="EMBL" id="MTAB01000003">
    <property type="protein sequence ID" value="OSI24659.1"/>
    <property type="molecule type" value="Genomic_DNA"/>
</dbReference>
<accession>A0A1X3DKE4</accession>
<sequence length="122" mass="13476">MKNMRIEISVEYQKACARLDGVLMRWIAVSQDMQVLTDLALPVVSAVIVPGMRDGGQPEITLVVDGREQEAAAWRVLGEFKEACGWVELQALSQSVGSGSMASVELFQPLENRRLCVNVREV</sequence>
<dbReference type="Proteomes" id="UP000193303">
    <property type="component" value="Unassembled WGS sequence"/>
</dbReference>
<dbReference type="AlphaFoldDB" id="A0A1X3DKE4"/>
<evidence type="ECO:0000313" key="2">
    <source>
        <dbReference type="Proteomes" id="UP000193303"/>
    </source>
</evidence>
<comment type="caution">
    <text evidence="1">The sequence shown here is derived from an EMBL/GenBank/DDBJ whole genome shotgun (WGS) entry which is preliminary data.</text>
</comment>
<evidence type="ECO:0000313" key="1">
    <source>
        <dbReference type="EMBL" id="OSI24659.1"/>
    </source>
</evidence>
<gene>
    <name evidence="1" type="ORF">BV912_02050</name>
</gene>
<reference evidence="2" key="1">
    <citation type="submission" date="2017-01" db="EMBL/GenBank/DDBJ databases">
        <authorList>
            <person name="Mah S.A."/>
            <person name="Swanson W.J."/>
            <person name="Moy G.W."/>
            <person name="Vacquier V.D."/>
        </authorList>
    </citation>
    <scope>NUCLEOTIDE SEQUENCE [LARGE SCALE GENOMIC DNA]</scope>
    <source>
        <strain evidence="2">124861</strain>
    </source>
</reference>
<dbReference type="RefSeq" id="WP_085358078.1">
    <property type="nucleotide sequence ID" value="NZ_MTAB01000003.1"/>
</dbReference>
<proteinExistence type="predicted"/>
<organism evidence="1 2">
    <name type="scientific">Neisseria dumasiana</name>
    <dbReference type="NCBI Taxonomy" id="1931275"/>
    <lineage>
        <taxon>Bacteria</taxon>
        <taxon>Pseudomonadati</taxon>
        <taxon>Pseudomonadota</taxon>
        <taxon>Betaproteobacteria</taxon>
        <taxon>Neisseriales</taxon>
        <taxon>Neisseriaceae</taxon>
        <taxon>Neisseria</taxon>
    </lineage>
</organism>